<accession>A0A5E7IU47</accession>
<dbReference type="Pfam" id="PF00437">
    <property type="entry name" value="T2SSE"/>
    <property type="match status" value="1"/>
</dbReference>
<dbReference type="GO" id="GO:0005524">
    <property type="term" value="F:ATP binding"/>
    <property type="evidence" value="ECO:0007669"/>
    <property type="project" value="InterPro"/>
</dbReference>
<dbReference type="SUPFAM" id="SSF52540">
    <property type="entry name" value="P-loop containing nucleoside triphosphate hydrolases"/>
    <property type="match status" value="1"/>
</dbReference>
<evidence type="ECO:0000313" key="3">
    <source>
        <dbReference type="EMBL" id="VVO11736.1"/>
    </source>
</evidence>
<dbReference type="CDD" id="cd01131">
    <property type="entry name" value="PilT"/>
    <property type="match status" value="1"/>
</dbReference>
<dbReference type="PANTHER" id="PTHR30486">
    <property type="entry name" value="TWITCHING MOTILITY PROTEIN PILT"/>
    <property type="match status" value="1"/>
</dbReference>
<evidence type="ECO:0000259" key="2">
    <source>
        <dbReference type="PROSITE" id="PS00662"/>
    </source>
</evidence>
<evidence type="ECO:0000313" key="4">
    <source>
        <dbReference type="Proteomes" id="UP000326557"/>
    </source>
</evidence>
<dbReference type="InterPro" id="IPR050921">
    <property type="entry name" value="T4SS_GSP_E_ATPase"/>
</dbReference>
<sequence>MTGFLGHFCSLNASRVLFAMEIDALLNTLSSQEGSDLYLSTGAPPCARIDGVLKPLTDQPFKPGAIAAMAASIMDAEQRLEFDRELEMNLAISLAGVGRFRVNIFKQRNDVSIVVRNIKLDIPRFEDLKLPPVLLETVMLKQGLMLFVGATDSGKSTSLAALIDYRNRHSSGHIVTIEDPIEYIHRHKKSIINQREVGVDTRSFHAALKNTLRQAPDVVLIGEIRDRETMEHALAFADTGHLVISTLHAHNAHQALDRIINLFPEERRTQLLHDLGNHLKAFVSQRLVRTRDGQRRAAVEVMLGTPTIGDLIRRNEFDELKGIMEKSTEQGMQTFDCALYALVIEGAIDEEEALKHADSVNNLRLRLKLHADASPGPHAPPGEWGLMD</sequence>
<dbReference type="NCBIfam" id="TIGR01420">
    <property type="entry name" value="pilT_fam"/>
    <property type="match status" value="1"/>
</dbReference>
<dbReference type="Gene3D" id="3.30.450.90">
    <property type="match status" value="1"/>
</dbReference>
<dbReference type="GO" id="GO:0016887">
    <property type="term" value="F:ATP hydrolysis activity"/>
    <property type="evidence" value="ECO:0007669"/>
    <property type="project" value="InterPro"/>
</dbReference>
<dbReference type="Gene3D" id="3.40.50.300">
    <property type="entry name" value="P-loop containing nucleotide triphosphate hydrolases"/>
    <property type="match status" value="1"/>
</dbReference>
<dbReference type="PROSITE" id="PS00662">
    <property type="entry name" value="T2SP_E"/>
    <property type="match status" value="1"/>
</dbReference>
<dbReference type="InterPro" id="IPR006321">
    <property type="entry name" value="PilT/PilU"/>
</dbReference>
<dbReference type="PANTHER" id="PTHR30486:SF12">
    <property type="entry name" value="TYPE IV PILUS ATPASE PILU"/>
    <property type="match status" value="1"/>
</dbReference>
<comment type="similarity">
    <text evidence="1">Belongs to the GSP E family.</text>
</comment>
<gene>
    <name evidence="3" type="primary">pilT_2</name>
    <name evidence="3" type="ORF">PS704_03506</name>
</gene>
<proteinExistence type="inferred from homology"/>
<protein>
    <submittedName>
        <fullName evidence="3">Twitching mobility protein</fullName>
    </submittedName>
</protein>
<feature type="domain" description="Bacterial type II secretion system protein E" evidence="2">
    <location>
        <begin position="212"/>
        <end position="226"/>
    </location>
</feature>
<dbReference type="AlphaFoldDB" id="A0A5E7IU47"/>
<name>A0A5E7IU47_PSEFL</name>
<dbReference type="InterPro" id="IPR001482">
    <property type="entry name" value="T2SS/T4SS_dom"/>
</dbReference>
<reference evidence="3 4" key="1">
    <citation type="submission" date="2019-09" db="EMBL/GenBank/DDBJ databases">
        <authorList>
            <person name="Chandra G."/>
            <person name="Truman W A."/>
        </authorList>
    </citation>
    <scope>NUCLEOTIDE SEQUENCE [LARGE SCALE GENOMIC DNA]</scope>
    <source>
        <strain evidence="3">PS704</strain>
    </source>
</reference>
<dbReference type="Proteomes" id="UP000326557">
    <property type="component" value="Unassembled WGS sequence"/>
</dbReference>
<dbReference type="InterPro" id="IPR027417">
    <property type="entry name" value="P-loop_NTPase"/>
</dbReference>
<organism evidence="3 4">
    <name type="scientific">Pseudomonas fluorescens</name>
    <dbReference type="NCBI Taxonomy" id="294"/>
    <lineage>
        <taxon>Bacteria</taxon>
        <taxon>Pseudomonadati</taxon>
        <taxon>Pseudomonadota</taxon>
        <taxon>Gammaproteobacteria</taxon>
        <taxon>Pseudomonadales</taxon>
        <taxon>Pseudomonadaceae</taxon>
        <taxon>Pseudomonas</taxon>
    </lineage>
</organism>
<evidence type="ECO:0000256" key="1">
    <source>
        <dbReference type="ARBA" id="ARBA00006611"/>
    </source>
</evidence>
<dbReference type="EMBL" id="CABVHP010000009">
    <property type="protein sequence ID" value="VVO11736.1"/>
    <property type="molecule type" value="Genomic_DNA"/>
</dbReference>